<dbReference type="EMBL" id="JAJNDB010000008">
    <property type="protein sequence ID" value="MCD2197442.1"/>
    <property type="molecule type" value="Genomic_DNA"/>
</dbReference>
<protein>
    <submittedName>
        <fullName evidence="3">MerR family transcriptional regulator</fullName>
    </submittedName>
</protein>
<dbReference type="PANTHER" id="PTHR30204:SF96">
    <property type="entry name" value="CHROMOSOME-ANCHORING PROTEIN RACA"/>
    <property type="match status" value="1"/>
</dbReference>
<dbReference type="InterPro" id="IPR009061">
    <property type="entry name" value="DNA-bd_dom_put_sf"/>
</dbReference>
<dbReference type="PANTHER" id="PTHR30204">
    <property type="entry name" value="REDOX-CYCLING DRUG-SENSING TRANSCRIPTIONAL ACTIVATOR SOXR"/>
    <property type="match status" value="1"/>
</dbReference>
<dbReference type="InterPro" id="IPR047057">
    <property type="entry name" value="MerR_fam"/>
</dbReference>
<organism evidence="3 4">
    <name type="scientific">Actinomycetospora endophytica</name>
    <dbReference type="NCBI Taxonomy" id="2291215"/>
    <lineage>
        <taxon>Bacteria</taxon>
        <taxon>Bacillati</taxon>
        <taxon>Actinomycetota</taxon>
        <taxon>Actinomycetes</taxon>
        <taxon>Pseudonocardiales</taxon>
        <taxon>Pseudonocardiaceae</taxon>
        <taxon>Actinomycetospora</taxon>
    </lineage>
</organism>
<dbReference type="RefSeq" id="WP_230739494.1">
    <property type="nucleotide sequence ID" value="NZ_JAJNDB010000008.1"/>
</dbReference>
<keyword evidence="4" id="KW-1185">Reference proteome</keyword>
<dbReference type="Pfam" id="PF13411">
    <property type="entry name" value="MerR_1"/>
    <property type="match status" value="1"/>
</dbReference>
<dbReference type="PROSITE" id="PS50937">
    <property type="entry name" value="HTH_MERR_2"/>
    <property type="match status" value="1"/>
</dbReference>
<gene>
    <name evidence="3" type="ORF">LQ327_29130</name>
</gene>
<evidence type="ECO:0000256" key="1">
    <source>
        <dbReference type="ARBA" id="ARBA00023125"/>
    </source>
</evidence>
<dbReference type="InterPro" id="IPR000551">
    <property type="entry name" value="MerR-type_HTH_dom"/>
</dbReference>
<dbReference type="Proteomes" id="UP001199469">
    <property type="component" value="Unassembled WGS sequence"/>
</dbReference>
<evidence type="ECO:0000313" key="3">
    <source>
        <dbReference type="EMBL" id="MCD2197442.1"/>
    </source>
</evidence>
<proteinExistence type="predicted"/>
<dbReference type="SUPFAM" id="SSF46955">
    <property type="entry name" value="Putative DNA-binding domain"/>
    <property type="match status" value="1"/>
</dbReference>
<evidence type="ECO:0000313" key="4">
    <source>
        <dbReference type="Proteomes" id="UP001199469"/>
    </source>
</evidence>
<keyword evidence="1" id="KW-0238">DNA-binding</keyword>
<dbReference type="Gene3D" id="1.10.1660.10">
    <property type="match status" value="1"/>
</dbReference>
<dbReference type="SMART" id="SM00422">
    <property type="entry name" value="HTH_MERR"/>
    <property type="match status" value="1"/>
</dbReference>
<feature type="domain" description="HTH merR-type" evidence="2">
    <location>
        <begin position="1"/>
        <end position="64"/>
    </location>
</feature>
<reference evidence="3 4" key="1">
    <citation type="submission" date="2021-11" db="EMBL/GenBank/DDBJ databases">
        <title>Draft genome sequence of Actinomycetospora sp. SF1 isolated from the rhizosphere soil.</title>
        <authorList>
            <person name="Duangmal K."/>
            <person name="Chantavorakit T."/>
        </authorList>
    </citation>
    <scope>NUCLEOTIDE SEQUENCE [LARGE SCALE GENOMIC DNA]</scope>
    <source>
        <strain evidence="3 4">TBRC 5722</strain>
    </source>
</reference>
<comment type="caution">
    <text evidence="3">The sequence shown here is derived from an EMBL/GenBank/DDBJ whole genome shotgun (WGS) entry which is preliminary data.</text>
</comment>
<accession>A0ABS8PGR8</accession>
<name>A0ABS8PGR8_9PSEU</name>
<sequence>MARASGASLAQLTAWEGSGLVVPDVVSDDGYRAYGPDDLVRLRRVLLLRALGVPDDGIGAALDRTDDLATALRMHLDVLEAMRERLGRQVDGAAAQALAARHRGLTGPDVSPGVADALDRHGLGTAAYARDALAVAVG</sequence>
<evidence type="ECO:0000259" key="2">
    <source>
        <dbReference type="PROSITE" id="PS50937"/>
    </source>
</evidence>